<keyword evidence="2" id="KW-1133">Transmembrane helix</keyword>
<reference evidence="3 4" key="1">
    <citation type="journal article" date="2015" name="Nature">
        <title>rRNA introns, odd ribosomes, and small enigmatic genomes across a large radiation of phyla.</title>
        <authorList>
            <person name="Brown C.T."/>
            <person name="Hug L.A."/>
            <person name="Thomas B.C."/>
            <person name="Sharon I."/>
            <person name="Castelle C.J."/>
            <person name="Singh A."/>
            <person name="Wilkins M.J."/>
            <person name="Williams K.H."/>
            <person name="Banfield J.F."/>
        </authorList>
    </citation>
    <scope>NUCLEOTIDE SEQUENCE [LARGE SCALE GENOMIC DNA]</scope>
    <source>
        <strain evidence="4">GW2011_GWA1_39_13</strain>
    </source>
</reference>
<gene>
    <name evidence="3" type="ORF">UT29_C0001G0149</name>
</gene>
<evidence type="ECO:0000256" key="1">
    <source>
        <dbReference type="SAM" id="MobiDB-lite"/>
    </source>
</evidence>
<dbReference type="AlphaFoldDB" id="A0A0G0MF54"/>
<dbReference type="EMBL" id="LBWF01000001">
    <property type="protein sequence ID" value="KKR02669.1"/>
    <property type="molecule type" value="Genomic_DNA"/>
</dbReference>
<evidence type="ECO:0000313" key="3">
    <source>
        <dbReference type="EMBL" id="KKR02669.1"/>
    </source>
</evidence>
<comment type="caution">
    <text evidence="3">The sequence shown here is derived from an EMBL/GenBank/DDBJ whole genome shotgun (WGS) entry which is preliminary data.</text>
</comment>
<dbReference type="Proteomes" id="UP000034845">
    <property type="component" value="Unassembled WGS sequence"/>
</dbReference>
<sequence length="254" mass="29011">MVEGNGLENRHHQWVVSRDEKGGGATAPSRGRRIFQQKNICDRISPSPPSTNYMTRIVDLRKKTQKNKPVISTERNATLTDSSEPKKEEVVVASVFEKPVETTKKIEWEAPSFYYNPQKKYLALVIIALLCGAGAILFYRMDTLTAIFLILSSLVLILYSNKKPTMSKIIVNHAGITIDDVAYYYKDLKSFWLDYDPHGPRELSLEAKKWYMPYIKVSIENQNPAGIRSLMINFVSEREHEKSLVDLISRKIGL</sequence>
<feature type="region of interest" description="Disordered" evidence="1">
    <location>
        <begin position="1"/>
        <end position="32"/>
    </location>
</feature>
<evidence type="ECO:0008006" key="5">
    <source>
        <dbReference type="Google" id="ProtNLM"/>
    </source>
</evidence>
<proteinExistence type="predicted"/>
<evidence type="ECO:0000313" key="4">
    <source>
        <dbReference type="Proteomes" id="UP000034845"/>
    </source>
</evidence>
<evidence type="ECO:0000256" key="2">
    <source>
        <dbReference type="SAM" id="Phobius"/>
    </source>
</evidence>
<organism evidence="3 4">
    <name type="scientific">Yanofskybacteria sp. (strain GW2011_GWA1_39_13)</name>
    <dbReference type="NCBI Taxonomy" id="1619019"/>
    <lineage>
        <taxon>Bacteria</taxon>
        <taxon>Candidatus Yanofskyibacteriota</taxon>
    </lineage>
</organism>
<keyword evidence="2" id="KW-0472">Membrane</keyword>
<protein>
    <recommendedName>
        <fullName evidence="5">DUF5673 domain-containing protein</fullName>
    </recommendedName>
</protein>
<feature type="transmembrane region" description="Helical" evidence="2">
    <location>
        <begin position="144"/>
        <end position="160"/>
    </location>
</feature>
<feature type="transmembrane region" description="Helical" evidence="2">
    <location>
        <begin position="121"/>
        <end position="138"/>
    </location>
</feature>
<name>A0A0G0MF54_YANXG</name>
<keyword evidence="2" id="KW-0812">Transmembrane</keyword>
<accession>A0A0G0MF54</accession>